<dbReference type="CDD" id="cd01335">
    <property type="entry name" value="Radical_SAM"/>
    <property type="match status" value="1"/>
</dbReference>
<comment type="cofactor">
    <cofactor evidence="1">
        <name>[4Fe-4S] cluster</name>
        <dbReference type="ChEBI" id="CHEBI:49883"/>
    </cofactor>
</comment>
<dbReference type="Gene3D" id="3.20.20.70">
    <property type="entry name" value="Aldolase class I"/>
    <property type="match status" value="1"/>
</dbReference>
<keyword evidence="5" id="KW-0479">Metal-binding</keyword>
<gene>
    <name evidence="10" type="primary">cofH</name>
    <name evidence="10" type="ORF">ACFQ08_36270</name>
</gene>
<feature type="non-terminal residue" evidence="10">
    <location>
        <position position="359"/>
    </location>
</feature>
<protein>
    <submittedName>
        <fullName evidence="10">5-amino-6-(D-ribitylamino)uracil--L-tyrosine 4-hydroxyphenyl transferase CofH</fullName>
        <ecNumber evidence="10">2.5.1.147</ecNumber>
    </submittedName>
</protein>
<dbReference type="InterPro" id="IPR013785">
    <property type="entry name" value="Aldolase_TIM"/>
</dbReference>
<dbReference type="Pfam" id="PF19288">
    <property type="entry name" value="CofH_C"/>
    <property type="match status" value="1"/>
</dbReference>
<dbReference type="InterPro" id="IPR058240">
    <property type="entry name" value="rSAM_sf"/>
</dbReference>
<dbReference type="InterPro" id="IPR045567">
    <property type="entry name" value="CofH/MnqC-like_C"/>
</dbReference>
<dbReference type="PANTHER" id="PTHR43076">
    <property type="entry name" value="FO SYNTHASE (COFH)"/>
    <property type="match status" value="1"/>
</dbReference>
<evidence type="ECO:0000256" key="1">
    <source>
        <dbReference type="ARBA" id="ARBA00001966"/>
    </source>
</evidence>
<evidence type="ECO:0000313" key="10">
    <source>
        <dbReference type="EMBL" id="MFD0890030.1"/>
    </source>
</evidence>
<dbReference type="PANTHER" id="PTHR43076:SF1">
    <property type="entry name" value="LIPOYL SYNTHASE 2"/>
    <property type="match status" value="1"/>
</dbReference>
<evidence type="ECO:0000259" key="9">
    <source>
        <dbReference type="PROSITE" id="PS51918"/>
    </source>
</evidence>
<reference evidence="11" key="1">
    <citation type="journal article" date="2019" name="Int. J. Syst. Evol. Microbiol.">
        <title>The Global Catalogue of Microorganisms (GCM) 10K type strain sequencing project: providing services to taxonomists for standard genome sequencing and annotation.</title>
        <authorList>
            <consortium name="The Broad Institute Genomics Platform"/>
            <consortium name="The Broad Institute Genome Sequencing Center for Infectious Disease"/>
            <person name="Wu L."/>
            <person name="Ma J."/>
        </authorList>
    </citation>
    <scope>NUCLEOTIDE SEQUENCE [LARGE SCALE GENOMIC DNA]</scope>
    <source>
        <strain evidence="11">CCUG 62974</strain>
    </source>
</reference>
<dbReference type="Proteomes" id="UP001597024">
    <property type="component" value="Unassembled WGS sequence"/>
</dbReference>
<feature type="region of interest" description="Disordered" evidence="8">
    <location>
        <begin position="338"/>
        <end position="359"/>
    </location>
</feature>
<dbReference type="GO" id="GO:0141093">
    <property type="term" value="F:5-amino-6-(D-ribitylamino)uracil--L-tyrosine 4-hydroxyphenyl transferase activity"/>
    <property type="evidence" value="ECO:0007669"/>
    <property type="project" value="UniProtKB-EC"/>
</dbReference>
<sequence length="359" mass="39201">LLDVAGDQNGAGADDAALEELCRIADDLRRQAAGDDVTYVVNRNINFTNVCYTGCRFCAFAQRRTDADAYTLSLEQVADRAWEGWQAGATEVCMQGGIHPDMPGDAYFDIARAVKARVPGMHVHAFSPMEVINGASRTNLSIEDWLVAAKEAGVDSLPGTAAEILDDDVRWVLTKGKLPAKEWIEVISTAHRVGIPTTSTMMYGHVDTHAHWVRHIRLIRRIQEETGGFSEFVLLPFVHHSAPIYLAGIARPGPTARENRAVHALARILLHGAIGNIQCSWVKLRDDLCRQVLQGGVNDLGGTLMEETISRMAGSENGSFKTITELGRMVAPTGRRIRQRTTEYGTPDAERLAASAASD</sequence>
<dbReference type="SFLD" id="SFLDS00029">
    <property type="entry name" value="Radical_SAM"/>
    <property type="match status" value="1"/>
</dbReference>
<evidence type="ECO:0000256" key="4">
    <source>
        <dbReference type="ARBA" id="ARBA00022691"/>
    </source>
</evidence>
<evidence type="ECO:0000256" key="3">
    <source>
        <dbReference type="ARBA" id="ARBA00022679"/>
    </source>
</evidence>
<keyword evidence="7" id="KW-0411">Iron-sulfur</keyword>
<dbReference type="InterPro" id="IPR019940">
    <property type="entry name" value="CofH_family"/>
</dbReference>
<dbReference type="SUPFAM" id="SSF102114">
    <property type="entry name" value="Radical SAM enzymes"/>
    <property type="match status" value="1"/>
</dbReference>
<keyword evidence="11" id="KW-1185">Reference proteome</keyword>
<keyword evidence="4" id="KW-0949">S-adenosyl-L-methionine</keyword>
<dbReference type="SFLD" id="SFLDG01389">
    <property type="entry name" value="menaquinone_synthsis_involved"/>
    <property type="match status" value="1"/>
</dbReference>
<dbReference type="PROSITE" id="PS51918">
    <property type="entry name" value="RADICAL_SAM"/>
    <property type="match status" value="1"/>
</dbReference>
<keyword evidence="3 10" id="KW-0808">Transferase</keyword>
<feature type="non-terminal residue" evidence="10">
    <location>
        <position position="1"/>
    </location>
</feature>
<dbReference type="NCBIfam" id="NF005609">
    <property type="entry name" value="PRK07360.1"/>
    <property type="match status" value="1"/>
</dbReference>
<comment type="caution">
    <text evidence="10">The sequence shown here is derived from an EMBL/GenBank/DDBJ whole genome shotgun (WGS) entry which is preliminary data.</text>
</comment>
<dbReference type="InterPro" id="IPR034405">
    <property type="entry name" value="F420"/>
</dbReference>
<dbReference type="NCBIfam" id="TIGR00423">
    <property type="entry name" value="CofH family radical SAM protein"/>
    <property type="match status" value="1"/>
</dbReference>
<evidence type="ECO:0000256" key="7">
    <source>
        <dbReference type="ARBA" id="ARBA00023014"/>
    </source>
</evidence>
<keyword evidence="2" id="KW-0004">4Fe-4S</keyword>
<evidence type="ECO:0000256" key="6">
    <source>
        <dbReference type="ARBA" id="ARBA00023004"/>
    </source>
</evidence>
<evidence type="ECO:0000256" key="5">
    <source>
        <dbReference type="ARBA" id="ARBA00022723"/>
    </source>
</evidence>
<dbReference type="EC" id="2.5.1.147" evidence="10"/>
<feature type="domain" description="Radical SAM core" evidence="9">
    <location>
        <begin position="37"/>
        <end position="273"/>
    </location>
</feature>
<dbReference type="Pfam" id="PF04055">
    <property type="entry name" value="Radical_SAM"/>
    <property type="match status" value="1"/>
</dbReference>
<dbReference type="NCBIfam" id="TIGR03551">
    <property type="entry name" value="F420_cofH"/>
    <property type="match status" value="1"/>
</dbReference>
<evidence type="ECO:0000313" key="11">
    <source>
        <dbReference type="Proteomes" id="UP001597024"/>
    </source>
</evidence>
<keyword evidence="6" id="KW-0408">Iron</keyword>
<dbReference type="PIRSF" id="PIRSF004762">
    <property type="entry name" value="CHP00423"/>
    <property type="match status" value="1"/>
</dbReference>
<dbReference type="SFLD" id="SFLDG01388">
    <property type="entry name" value="7_8-didemethyl-8-hydroxy-5-dea"/>
    <property type="match status" value="1"/>
</dbReference>
<accession>A0ABW3E502</accession>
<dbReference type="EMBL" id="JBHTHX010002174">
    <property type="protein sequence ID" value="MFD0890030.1"/>
    <property type="molecule type" value="Genomic_DNA"/>
</dbReference>
<name>A0ABW3E502_9ACTN</name>
<organism evidence="10 11">
    <name type="scientific">Streptosporangium algeriense</name>
    <dbReference type="NCBI Taxonomy" id="1682748"/>
    <lineage>
        <taxon>Bacteria</taxon>
        <taxon>Bacillati</taxon>
        <taxon>Actinomycetota</taxon>
        <taxon>Actinomycetes</taxon>
        <taxon>Streptosporangiales</taxon>
        <taxon>Streptosporangiaceae</taxon>
        <taxon>Streptosporangium</taxon>
    </lineage>
</organism>
<evidence type="ECO:0000256" key="8">
    <source>
        <dbReference type="SAM" id="MobiDB-lite"/>
    </source>
</evidence>
<dbReference type="InterPro" id="IPR007197">
    <property type="entry name" value="rSAM"/>
</dbReference>
<evidence type="ECO:0000256" key="2">
    <source>
        <dbReference type="ARBA" id="ARBA00022485"/>
    </source>
</evidence>
<dbReference type="HAMAP" id="MF_01612">
    <property type="entry name" value="FO_synth_sub2"/>
    <property type="match status" value="1"/>
</dbReference>
<dbReference type="SFLD" id="SFLDF00293">
    <property type="entry name" value="((2_3_4_5-tetrahydroxypentyl)a"/>
    <property type="match status" value="1"/>
</dbReference>
<dbReference type="SFLD" id="SFLDG01064">
    <property type="entry name" value="F420__menaquinone_cofactor_bio"/>
    <property type="match status" value="1"/>
</dbReference>
<proteinExistence type="inferred from homology"/>
<dbReference type="InterPro" id="IPR020050">
    <property type="entry name" value="FO_synthase_su2"/>
</dbReference>